<dbReference type="GO" id="GO:0006338">
    <property type="term" value="P:chromatin remodeling"/>
    <property type="evidence" value="ECO:0007669"/>
    <property type="project" value="TreeGrafter"/>
</dbReference>
<dbReference type="GO" id="GO:0005634">
    <property type="term" value="C:nucleus"/>
    <property type="evidence" value="ECO:0007669"/>
    <property type="project" value="UniProtKB-SubCell"/>
</dbReference>
<evidence type="ECO:0000256" key="5">
    <source>
        <dbReference type="SAM" id="MobiDB-lite"/>
    </source>
</evidence>
<keyword evidence="3" id="KW-0378">Hydrolase</keyword>
<dbReference type="SMART" id="SM00490">
    <property type="entry name" value="HELICc"/>
    <property type="match status" value="1"/>
</dbReference>
<dbReference type="RefSeq" id="XP_005719195.1">
    <property type="nucleotide sequence ID" value="XM_005719138.1"/>
</dbReference>
<dbReference type="KEGG" id="ccp:CHC_T00000229001"/>
<dbReference type="OrthoDB" id="10252227at2759"/>
<comment type="subcellular location">
    <subcellularLocation>
        <location evidence="1">Nucleus</location>
    </subcellularLocation>
</comment>
<dbReference type="GO" id="GO:0003677">
    <property type="term" value="F:DNA binding"/>
    <property type="evidence" value="ECO:0007669"/>
    <property type="project" value="UniProtKB-KW"/>
</dbReference>
<evidence type="ECO:0000259" key="6">
    <source>
        <dbReference type="PROSITE" id="PS51194"/>
    </source>
</evidence>
<keyword evidence="2" id="KW-0547">Nucleotide-binding</keyword>
<dbReference type="GO" id="GO:0005524">
    <property type="term" value="F:ATP binding"/>
    <property type="evidence" value="ECO:0007669"/>
    <property type="project" value="UniProtKB-KW"/>
</dbReference>
<accession>R7QMF7</accession>
<evidence type="ECO:0000256" key="2">
    <source>
        <dbReference type="ARBA" id="ARBA00022741"/>
    </source>
</evidence>
<evidence type="ECO:0000313" key="7">
    <source>
        <dbReference type="EMBL" id="CDF39284.1"/>
    </source>
</evidence>
<dbReference type="InterPro" id="IPR049730">
    <property type="entry name" value="SNF2/RAD54-like_C"/>
</dbReference>
<dbReference type="PANTHER" id="PTHR45685">
    <property type="entry name" value="HELICASE SRCAP-RELATED"/>
    <property type="match status" value="1"/>
</dbReference>
<dbReference type="PROSITE" id="PS51194">
    <property type="entry name" value="HELICASE_CTER"/>
    <property type="match status" value="1"/>
</dbReference>
<name>R7QMF7_CHOCR</name>
<evidence type="ECO:0000256" key="3">
    <source>
        <dbReference type="ARBA" id="ARBA00022801"/>
    </source>
</evidence>
<dbReference type="Proteomes" id="UP000012073">
    <property type="component" value="Unassembled WGS sequence"/>
</dbReference>
<dbReference type="InterPro" id="IPR027417">
    <property type="entry name" value="P-loop_NTPase"/>
</dbReference>
<dbReference type="Gene3D" id="3.40.50.300">
    <property type="entry name" value="P-loop containing nucleotide triphosphate hydrolases"/>
    <property type="match status" value="1"/>
</dbReference>
<keyword evidence="8" id="KW-1185">Reference proteome</keyword>
<dbReference type="GO" id="GO:0016887">
    <property type="term" value="F:ATP hydrolysis activity"/>
    <property type="evidence" value="ECO:0007669"/>
    <property type="project" value="TreeGrafter"/>
</dbReference>
<evidence type="ECO:0000256" key="1">
    <source>
        <dbReference type="ARBA" id="ARBA00004123"/>
    </source>
</evidence>
<dbReference type="CDD" id="cd18793">
    <property type="entry name" value="SF2_C_SNF"/>
    <property type="match status" value="1"/>
</dbReference>
<evidence type="ECO:0000313" key="8">
    <source>
        <dbReference type="Proteomes" id="UP000012073"/>
    </source>
</evidence>
<sequence length="299" mass="33317">MNPSSLVDGLRFCHAKAIRFLPANASLLLRTLESVARTGKPFADRFVCCITRASAPTVELRYRNDDLFHLSATEFFTQLNRATHQLQCLFRPFEVRSKVTIPDTRLIQWDCGKLQILDRLLRKLQAAGSRALIFTQMTKVLDILESFLNLHGLKYLRLDGTTKTDDRQKVVERFNTDSRIFCMILTTRAGGVGLNLTGADAVVFYDTDYNLAVDNQAQDRAHGIGQTKPVNIYRLVSEQTVEENILRRANEKRNLESILISNAGFTTEAIATSDGRDGRRRGGAAMGGGAGTGRVGYVT</sequence>
<dbReference type="EMBL" id="HG002017">
    <property type="protein sequence ID" value="CDF39284.1"/>
    <property type="molecule type" value="Genomic_DNA"/>
</dbReference>
<reference evidence="8" key="1">
    <citation type="journal article" date="2013" name="Proc. Natl. Acad. Sci. U.S.A.">
        <title>Genome structure and metabolic features in the red seaweed Chondrus crispus shed light on evolution of the Archaeplastida.</title>
        <authorList>
            <person name="Collen J."/>
            <person name="Porcel B."/>
            <person name="Carre W."/>
            <person name="Ball S.G."/>
            <person name="Chaparro C."/>
            <person name="Tonon T."/>
            <person name="Barbeyron T."/>
            <person name="Michel G."/>
            <person name="Noel B."/>
            <person name="Valentin K."/>
            <person name="Elias M."/>
            <person name="Artiguenave F."/>
            <person name="Arun A."/>
            <person name="Aury J.M."/>
            <person name="Barbosa-Neto J.F."/>
            <person name="Bothwell J.H."/>
            <person name="Bouget F.Y."/>
            <person name="Brillet L."/>
            <person name="Cabello-Hurtado F."/>
            <person name="Capella-Gutierrez S."/>
            <person name="Charrier B."/>
            <person name="Cladiere L."/>
            <person name="Cock J.M."/>
            <person name="Coelho S.M."/>
            <person name="Colleoni C."/>
            <person name="Czjzek M."/>
            <person name="Da Silva C."/>
            <person name="Delage L."/>
            <person name="Denoeud F."/>
            <person name="Deschamps P."/>
            <person name="Dittami S.M."/>
            <person name="Gabaldon T."/>
            <person name="Gachon C.M."/>
            <person name="Groisillier A."/>
            <person name="Herve C."/>
            <person name="Jabbari K."/>
            <person name="Katinka M."/>
            <person name="Kloareg B."/>
            <person name="Kowalczyk N."/>
            <person name="Labadie K."/>
            <person name="Leblanc C."/>
            <person name="Lopez P.J."/>
            <person name="McLachlan D.H."/>
            <person name="Meslet-Cladiere L."/>
            <person name="Moustafa A."/>
            <person name="Nehr Z."/>
            <person name="Nyvall Collen P."/>
            <person name="Panaud O."/>
            <person name="Partensky F."/>
            <person name="Poulain J."/>
            <person name="Rensing S.A."/>
            <person name="Rousvoal S."/>
            <person name="Samson G."/>
            <person name="Symeonidi A."/>
            <person name="Weissenbach J."/>
            <person name="Zambounis A."/>
            <person name="Wincker P."/>
            <person name="Boyen C."/>
        </authorList>
    </citation>
    <scope>NUCLEOTIDE SEQUENCE [LARGE SCALE GENOMIC DNA]</scope>
    <source>
        <strain evidence="8">cv. Stackhouse</strain>
    </source>
</reference>
<dbReference type="AlphaFoldDB" id="R7QMF7"/>
<dbReference type="PhylomeDB" id="R7QMF7"/>
<proteinExistence type="predicted"/>
<dbReference type="InterPro" id="IPR050520">
    <property type="entry name" value="INO80/SWR1_helicase"/>
</dbReference>
<gene>
    <name evidence="7" type="ORF">CHC_T00000229001</name>
</gene>
<dbReference type="GeneID" id="17326913"/>
<feature type="compositionally biased region" description="Gly residues" evidence="5">
    <location>
        <begin position="284"/>
        <end position="299"/>
    </location>
</feature>
<dbReference type="InterPro" id="IPR001650">
    <property type="entry name" value="Helicase_C-like"/>
</dbReference>
<evidence type="ECO:0000256" key="4">
    <source>
        <dbReference type="ARBA" id="ARBA00022840"/>
    </source>
</evidence>
<organism evidence="7 8">
    <name type="scientific">Chondrus crispus</name>
    <name type="common">Carrageen Irish moss</name>
    <name type="synonym">Polymorpha crispa</name>
    <dbReference type="NCBI Taxonomy" id="2769"/>
    <lineage>
        <taxon>Eukaryota</taxon>
        <taxon>Rhodophyta</taxon>
        <taxon>Florideophyceae</taxon>
        <taxon>Rhodymeniophycidae</taxon>
        <taxon>Gigartinales</taxon>
        <taxon>Gigartinaceae</taxon>
        <taxon>Chondrus</taxon>
    </lineage>
</organism>
<protein>
    <recommendedName>
        <fullName evidence="6">Helicase C-terminal domain-containing protein</fullName>
    </recommendedName>
</protein>
<feature type="domain" description="Helicase C-terminal" evidence="6">
    <location>
        <begin position="116"/>
        <end position="271"/>
    </location>
</feature>
<feature type="region of interest" description="Disordered" evidence="5">
    <location>
        <begin position="273"/>
        <end position="299"/>
    </location>
</feature>
<keyword evidence="4" id="KW-0067">ATP-binding</keyword>
<dbReference type="Gramene" id="CDF39284">
    <property type="protein sequence ID" value="CDF39284"/>
    <property type="gene ID" value="CHC_T00000229001"/>
</dbReference>
<dbReference type="GO" id="GO:0042393">
    <property type="term" value="F:histone binding"/>
    <property type="evidence" value="ECO:0007669"/>
    <property type="project" value="TreeGrafter"/>
</dbReference>
<dbReference type="SUPFAM" id="SSF52540">
    <property type="entry name" value="P-loop containing nucleoside triphosphate hydrolases"/>
    <property type="match status" value="1"/>
</dbReference>
<dbReference type="Pfam" id="PF00271">
    <property type="entry name" value="Helicase_C"/>
    <property type="match status" value="1"/>
</dbReference>